<feature type="region of interest" description="Disordered" evidence="7">
    <location>
        <begin position="4320"/>
        <end position="4357"/>
    </location>
</feature>
<feature type="compositionally biased region" description="Basic and acidic residues" evidence="7">
    <location>
        <begin position="5137"/>
        <end position="5146"/>
    </location>
</feature>
<dbReference type="Pfam" id="PF00681">
    <property type="entry name" value="Plectin"/>
    <property type="match status" value="25"/>
</dbReference>
<feature type="compositionally biased region" description="Basic and acidic residues" evidence="7">
    <location>
        <begin position="3419"/>
        <end position="3431"/>
    </location>
</feature>
<feature type="compositionally biased region" description="Basic and acidic residues" evidence="7">
    <location>
        <begin position="6355"/>
        <end position="6367"/>
    </location>
</feature>
<feature type="compositionally biased region" description="Acidic residues" evidence="7">
    <location>
        <begin position="3527"/>
        <end position="3541"/>
    </location>
</feature>
<dbReference type="SMART" id="SM00250">
    <property type="entry name" value="PLEC"/>
    <property type="match status" value="59"/>
</dbReference>
<gene>
    <name evidence="9" type="primary">EPPK1</name>
</gene>
<feature type="region of interest" description="Disordered" evidence="7">
    <location>
        <begin position="6345"/>
        <end position="6367"/>
    </location>
</feature>
<feature type="compositionally biased region" description="Basic and acidic residues" evidence="7">
    <location>
        <begin position="4322"/>
        <end position="4331"/>
    </location>
</feature>
<feature type="compositionally biased region" description="Basic and acidic residues" evidence="7">
    <location>
        <begin position="5864"/>
        <end position="5876"/>
    </location>
</feature>
<dbReference type="GO" id="GO:0016020">
    <property type="term" value="C:membrane"/>
    <property type="evidence" value="ECO:0007669"/>
    <property type="project" value="TreeGrafter"/>
</dbReference>
<feature type="region of interest" description="Disordered" evidence="7">
    <location>
        <begin position="2795"/>
        <end position="2814"/>
    </location>
</feature>
<reference evidence="9" key="1">
    <citation type="submission" date="2025-08" db="UniProtKB">
        <authorList>
            <consortium name="RefSeq"/>
        </authorList>
    </citation>
    <scope>IDENTIFICATION</scope>
    <source>
        <tissue evidence="9">Blood</tissue>
    </source>
</reference>
<comment type="subcellular location">
    <subcellularLocation>
        <location evidence="1">Cell junction</location>
    </subcellularLocation>
</comment>
<evidence type="ECO:0000256" key="1">
    <source>
        <dbReference type="ARBA" id="ARBA00004282"/>
    </source>
</evidence>
<feature type="region of interest" description="Disordered" evidence="7">
    <location>
        <begin position="2690"/>
        <end position="2726"/>
    </location>
</feature>
<keyword evidence="6" id="KW-0175">Coiled coil</keyword>
<dbReference type="GO" id="GO:0045095">
    <property type="term" value="C:keratin filament"/>
    <property type="evidence" value="ECO:0007669"/>
    <property type="project" value="TreeGrafter"/>
</dbReference>
<feature type="region of interest" description="Disordered" evidence="7">
    <location>
        <begin position="4938"/>
        <end position="4971"/>
    </location>
</feature>
<dbReference type="GO" id="GO:0042995">
    <property type="term" value="C:cell projection"/>
    <property type="evidence" value="ECO:0007669"/>
    <property type="project" value="UniProtKB-SubCell"/>
</dbReference>
<dbReference type="GO" id="GO:0005737">
    <property type="term" value="C:cytoplasm"/>
    <property type="evidence" value="ECO:0007669"/>
    <property type="project" value="TreeGrafter"/>
</dbReference>
<feature type="compositionally biased region" description="Acidic residues" evidence="7">
    <location>
        <begin position="5157"/>
        <end position="5171"/>
    </location>
</feature>
<feature type="region of interest" description="Disordered" evidence="7">
    <location>
        <begin position="5135"/>
        <end position="5171"/>
    </location>
</feature>
<evidence type="ECO:0000313" key="8">
    <source>
        <dbReference type="Proteomes" id="UP001190640"/>
    </source>
</evidence>
<comment type="similarity">
    <text evidence="2">Belongs to the plakin or cytolinker family.</text>
</comment>
<dbReference type="GO" id="GO:0042060">
    <property type="term" value="P:wound healing"/>
    <property type="evidence" value="ECO:0007669"/>
    <property type="project" value="TreeGrafter"/>
</dbReference>
<organism evidence="8 9">
    <name type="scientific">Eublepharis macularius</name>
    <name type="common">Leopard gecko</name>
    <name type="synonym">Cyrtodactylus macularius</name>
    <dbReference type="NCBI Taxonomy" id="481883"/>
    <lineage>
        <taxon>Eukaryota</taxon>
        <taxon>Metazoa</taxon>
        <taxon>Chordata</taxon>
        <taxon>Craniata</taxon>
        <taxon>Vertebrata</taxon>
        <taxon>Euteleostomi</taxon>
        <taxon>Lepidosauria</taxon>
        <taxon>Squamata</taxon>
        <taxon>Bifurcata</taxon>
        <taxon>Gekkota</taxon>
        <taxon>Eublepharidae</taxon>
        <taxon>Eublepharinae</taxon>
        <taxon>Eublepharis</taxon>
    </lineage>
</organism>
<evidence type="ECO:0000256" key="7">
    <source>
        <dbReference type="SAM" id="MobiDB-lite"/>
    </source>
</evidence>
<dbReference type="Proteomes" id="UP001190640">
    <property type="component" value="Chromosome 7"/>
</dbReference>
<keyword evidence="8" id="KW-1185">Reference proteome</keyword>
<feature type="compositionally biased region" description="Basic and acidic residues" evidence="7">
    <location>
        <begin position="3328"/>
        <end position="3341"/>
    </location>
</feature>
<dbReference type="KEGG" id="emc:129333495"/>
<dbReference type="GO" id="GO:0005198">
    <property type="term" value="F:structural molecule activity"/>
    <property type="evidence" value="ECO:0007669"/>
    <property type="project" value="TreeGrafter"/>
</dbReference>
<feature type="region of interest" description="Disordered" evidence="7">
    <location>
        <begin position="3506"/>
        <end position="3544"/>
    </location>
</feature>
<feature type="compositionally biased region" description="Basic and acidic residues" evidence="7">
    <location>
        <begin position="5768"/>
        <end position="5786"/>
    </location>
</feature>
<dbReference type="PANTHER" id="PTHR23169">
    <property type="entry name" value="ENVOPLAKIN"/>
    <property type="match status" value="1"/>
</dbReference>
<dbReference type="GeneID" id="129333495"/>
<name>A0AA97L3Z9_EUBMA</name>
<sequence length="6653" mass="744896">MEPRQSAAAVGQPAPTALPLETPAAAKAGAGTRSIAGVYVEASSKTTSLFEAVQEHLLQPDLALALLEAQAATGGIVDYGRKQLVSVAEALRMELIGLEMKEKLLSAERARTGFEDPYTEEKISLFQAIQKELIGKEQGLKLLGAQVATGGIIEPSSGHRVSLQEACERGYLSEELKSSLCDPGNVAARGFLDPNSNEKVTYMELMRRCIADPATGWFVLPLKISFPGLRGAVCSHELLDSGIIDPALFKALHNAEITAEEVAEMDSVQQYLSGTGSVAGVAVLETNECRGLYQALREHLLLPGTAVVLLQAQAATGSLIDPVSNEKFLADAAVQAGVVGPELHEKLSAAERAVTGYKDPYTGGSVSLFQAIQKGLVPRDPGIFLLDAQLATGGIIDPHTHHRLPVEVACQRGLLDRDTHALLCNPTDGIRGFFEPNSKEALSYAELLFRCVTDPDTGLFLLPLSGDPSGAHSFIDHSTRLALKNTDVPGVGGKFKGKQASLWKLLFSDYFTGQQRRSLIQQFRSGGLSIQQLAGTVRDTIQQVAANSEVTFEGLREKVTPAQLLSSKIINQDLFEKLTQGETLAKDVVNMGTVKKYLEGTSSISGLLLPDSEERISIYQARRKGFLRPGTSLILLEAQAATGYVIDPAANKKYSVDEALRANLIGPDVYDKLLVAEKAVTGYRDPYTGNKISLFQAMMEDLIVKEHGIRLLEAQIATGGIIDPVNSHRLPVEVAYKRGYFDKKMNLILSDPSDDTKGFFDPNTHENLTYLQLKEKCLTDSSTGLCLLPLNSKKRQFIDNPSKQAFRSSWLFVKYGRFQGQRVSIWDLLNSEYFSEGRRREIFNHYRLHMVTLEQIRLMLEEEMKKWARIKFPAMRGHVTAYHLVESGILDRDLFERLLEGAVSPEEVLRMDSVRKYLYGTGSIGGIVLQPSNEKVGLYEAMKRNIVLPGVVLPLLEAQAATGFIVDPVKSQKLCLDEAVRGGLVGPELYDKLQRAEEAVTGYKDPFTGKKISLFQAMKKGLVDEKQAVRLLDAQLSTGGVIDPHRGHYVPVEFAQKKGYLDENLSNILANSGDDIKTFSTLDSQENVTYSQLIGRCQEDKGSGFRLLPLSQTASLVYTDEQIERLFRDTLVKEKGLTLWELLNSGYFTEEQRRDFSEKFRSEAISLQQLISLVLGLIKETEMKVQTQVTFRGLRGAVPAVWLLDNGIISEKTFTELVQGTKTAEEVSEMEGVKKYLQGTGSIAGVYVQASKEKMGIYQAMQKNFLLPSMGARLLEAQAATGSIMDLGSNQRLGVEEAIKAGVVGKELTEQLLQAERALTGYRDPYSGRTISVGQAIKKELVPAAAGIPLLEAQLATGGVIDPTHHHHLPLHAAYKHGFYDEEMHTAVSQPSEDSHVFCDPNTQESLTYQQLKDRCRQDPETGQFLLPLSEDAAVYGDKQIIEVLKSETICINTGRFKGQAVSIWDLLNSEYISKSKRRELLMAYKKENAEALREIVTIITTIIGDTEAQGKRFTFKGLRKQVSASDLFQAELISKETLDELHQGTKTVQEVTEMDSVRQFLEGCNFIAGVLTQPTHEKMSIYQAMSRGLLRPGTALVLLEAQAATGFLIDPVKNKKLSVDEGMSTGLIGREIYEKLLSAERAVTGYTDPYTRKQISLFEAMNQELIVRSHGIRLLEAQIATGGIIDPVHSHRIPVEVAYKRGYFDEQMNQVLSDPTDDTKGFFDPNTHENLTYLQLLERCIQDPKTGLYMLQIVKRGERYFYIDETTKQFLQAQLIQMHIGRYRGQTVSIWDLLCSPYIHEQRKKDLVRQYKCEMLTLENLISIITTIIEETEQTAQKLKFKGLRGEVSAADLFNSEIIDKKTLDRLHHGAHALHQLIQNESVRRYLEGTGCIAGISVPSKKEKMTLYEAMKTGLLSSEHALVLLEAQAATGFITDPRKKKRFSVDQAVSAGTVGNEIREQLLFAEKAVTGYTDPATGNKLPLFQAMKKNIVEKAQALRLLEAQIATGGIIDPECGHRIPVEVAYKRGCLDDDTLLLLSDPEYGFKGFVDPNTHERITYAQLLQRCIKDKGTGMYHLQMLNKSKYFYVDEAIKNTLSSSKVNIKIGKYAGQTLSLWELLCSDYIDEEKRKELLKKYKQDSSVILQHITNEILSIIETKERNRTDIWFQGLRQHVTASELFKADIISKDTMKKLEEGRKTVEEVANMDLVKRYLEGTSCIAGVLVPPKSDPSKTHKMTIYGAMWKGILRPGTALVLLEAQAATGFIIDPLKNEKLSVDDAISAGLVGAELQEKLLSAERAVTGYNDPYTGNKISLFQAMNKGLIVKDHGIRLLEAQIATGGIIDPVHSHRLPVEVAYKRGYFDEEMNQILSDPTDDTKGFFDPNTHENLTYMQLLLRCVPDPDTGLLMLPLMEKGSLFFALSENTRKSLQSAKTTVDMGIFQGQEVSVWDLLFSKYIPPHKRQELLRQYKVGTITLQEITKILITIVTEIEERNTRHTESPQRAPSPPKRESLKHDSSHPHPEEAWQKTLKTTTTTMPAGEHHGQRVFVWDLLFSDYISEEKRTELLELYRRGLLPVDKLINVLTTLVTKKEATSRKLDIKVKNPDQEMEAREEACGISPSEPETWETSLRSHHIQVSPGGLQGQQLSLWDALFSQYVPEGQGEELLSSFQNGTLTLEKLTEILTSLFAETTTRESTHPRAPETPARSMGSLEEEEERDADTAEGGEMEKALKARKVEITAGEFRGRKVSVWDLLHSKYIPAEKRKELLHLYRTGILTIDQMETVVTGIINRTEEEKTEEAASHSHSPSSWEESLRNHTVELHVGEFQGQEASLWDLLFSQYISESQREELLTMYQSGILSIQDMIATVASTLAGRKGSHVQDATSTLSRETALSQADRSIPAPQDGELEQALRMMTIDVPVGEFGGSKRSVWELLFSKYVTLQKRQELLEMYRSAVVTSEELIRIITTLIEETEEKSNTLKFPGLRRQVTASELFSSEIIDQDTLSDLTRGTKTVEEITEMDSVKRYLEGTSCIAGVLVPPKSDPSKTHKMTIYEAMWKGILRPGTALVLLEAQAATGFIIDPLKNEKLSVDDAVSAGLVGAELQEKLLSAERAVTGYNDPYTGNQISLFQAMNKGLIVKDHGIRLLEAQIATGGIIDPVHSHRLPVEVAYKRGYFDEEMNQILSDPTDDTKGFFDPNTHENLTYMQLLLRCVPDPDTGLLMLPLMEKGSLFFALSENTRKSLQSAKTTVDVGIFQGQEVSVWDLLFSRYIPPHKRQELLRQYKAGTITLQEITKILITIVTEIEERNTRHTESPQRAPSPPKQKSLKHDSSHPHPEEAWQKTLKTTTTTMPVGEHHGQRVFVWDLLFSDYISEEKRTELLELYRRGLLPVDKLINVLTTLITKKEATSRKLDIKVRSPDQEMEAREEARGISPSEPETWETSLRSHHIQVSPGGLQGQQLSLWDALFSQYVPEGQGEELLSSFQNGTLTLEKLTEVLTSLFAETTTRGSAHPRAPETPARSMGSLDEDEERDADTAEGGEMEKALKARKVEITAGEFRGRKVSVWDLLHSKYIPAEKRKELLHLYRTGILTIDQMETVVTGIINRIEEEKTEEAASHSHSPSSWEESLQNHTVELHVGEFQGQEASLWDLLFSQYISESQREELLTMYQSGILSIQDMIATVASTLAGRKGSHVHDATSTLSRETALSQADRSIPAPQDGELEQALRMMTVDMPVGEFGGSKRSVWDLLFSKYVTLQKRQELLEMYRSGAVTSEELIRIITTLIEETEEKSNTLKFLGLRRQVTASELFSSEIIDQDTLSDLTRGTKTVEEITEMDSVKRYLEGTSCIAGVLVPPKSDPSKTHKMTIYEAMWKGILRPGTALVLLEAQAATGFIIDPLKNEKLSVDDAVTAGLVGAELQEKLLSAERAVTGYNDPYTGNQISLFQAMNKGLIVKDHGIRLLEAQIATGGIIDPVHSHRLPVEVAYKRGYFDEEMNQILSDPTDDTKGFFDPNTHENLTYMQLLLRCVPDPDTGLLMLPLMEKGSLFFALSENTRKSLQSAKTTVDVGIFQGQEVSVWDLLFSRYIPPHKRQELLRQYKAGTITLQEITKILITIVTEIEERNTRHTESPQRAPSPPKRESLKHDSSHPHPEEAWQKTLKTTTTTMPAGEHHGQRVFVWDLLFSDYISEEKRTELLELYRRGLLPVDKLISVLTTLVTKKEATSRKLDIKVRSPDQEMEAREEARGISPSEPETWEMSLRSHHIQVSPGGLQGQQLSLWDALFSQYVPEGQGEELLSSFQNGTLTLEKLTEVLTSLFAETTTRESTHPRAPETPARSMGSLEEEEERDADTAEGGEMEKALKARKVEITAGEFRGRKVSVWDLLHSEYIPAEKRKELLHLYRTGILTIDQMETVVTGIINRTEEEKTEEAASHSHSPSSWEESLRNHTVELHVGEFQGQEASLWDLLFSQYISESQREELLTMYQSGILSIQDMIATVASTLAGRKGSHVHDATSTLSRETALSQADRSIPAPQDGELEQALRMMTIDVPVGEFGGSKRSVWELLFSKYVTLQKRQELLEMYRSGAVTSEELIRIITTLIEETEEKSNTLKFPGLRRQVTASELFSSEIIDQDTLSDLTRGTKTVEEITEMDSVKRYLEGTSCIAGVLVPPKSDPSKTHKMTIYEAMWKGILRPGTALVLLEAQAATGFIIDPLKNEKLSVDDAVTAGLVGAELQEKLLSAERAVTGYNDPYTGNQISLFQAMNKGLIVKDHGIRLLEAQIATGGIIDPVHSHRLPVEVAYKRGYFDEEMNQILSDPTDDTKGFFDPNTHENLTYMQLLLRCVPDPDTGLLMLPLMEKGSLFFALSENTRKSLQSAKTTVDVGIFQGQEVSVWDLLFSRYIPPHKRQELLRQYKAGTITLQEITKILITIVTEIEERNTRHTESPQRAPSPPKRESLKHDSSHPHPEEAWQKTLKTTTTTMPAGEHHGQRVFVWDLLFSDYISEEKRTELLELYRRGLLPVDKLISVLTTLVTKKEATSRKLDIKVRSPDQEMEALEEARGISPSEPETWETSLRSHHIQVSPGGLQGQQLSLWDALFSQYVPEGQGEELLSSFQNGTLTLEKLTEILTSLFAETTTRESTHPRAPETPARSMGSLEEEEERDADTAEGGEMEKALKARKVEITAGEFRGRKVSVWDLLHSEYIPAEKRKELLHLYRTGILTIDQMETVVTGIINRTEEEKTEEAASHSHSPSSWEESLRNHTVELHVGEFQGQEASLWDLLFSQYISESQREELLTMYQSGILSIQDMIATVASTLAGRKGSHVHDATSTLSRETALSQADRSIPAPQDGELEQALRMMTVDMPVGEFGGSKRSVWDLLFSKYVTLQKRQELLEMYRSGAVTSEELIRIITTLIEETEEKSNTLKFLGLRRQVTASELFSSEIIDQDTLSDLTRGTKTVEEITEMDSVKRYLEGTSCIAGVLVPPKSDPSKTHKMTIYEAMWKGILRPGTALVLLEAQAATGFIIDPLKNEKLSVDDAVSAGLVGAELQEKLLSAERAVTGYNDPYTGNKISLFQAMNKGLIVKDHGIRLLEAQIATGGIIDPVHSHRLPVEVAYKRGYFDEEMNQILSDPTDDTKGFFDPNTHENLTYMQLLLRCVPDPDTGLLMLPLMEKGSLFFALSENTRKSLQSAKTTVDVGIFQGQEVSVWDLLFSRYIPPHKRQELLRQYKAGTITLQEITKILITIVTEIEERNTRHTESPQRAPSPPKRESLKHDSSHPHPEEAWQKTLKTTTTTMPAGEHHGQRVFVWDLLFSDYISEEKRTELLELYRRGLLPVDKLISVLTTLVTKKEATSRKLDIKVRSPDQEMEAREEARGVSPSEPETWETSLRSHHIQVSPGGLQGQQLSLWDALFSQYVPEGQGEELLSSFQNGMLTLEKLTEILTSLFAETTTRGSAHPRAPETHARSMGSLEEEEERDADTAEGGEMEKALKARKVEITTGEFRGRKVSVWDLLHSKYIPAEKRKELLHLYRTGILTIDQMETVVTGIINRTEEEKTEEAFSRAQYDSVSSEGDSIQSSYYDLLQHTSRLENIDVTIREIQDQKSSVWDPFFSKFVSNIRTEEVVHRHGAPAVSIKESIRSSITTVITQTENSPVGESLRGDAPSLDTLMASPSEGQVDIENALKSRMIKGCFDELPDAQVSLWDVCHCESIPEETRKDLLELFKSGTLTIDQLEAIVTTILSKRTGEERKTGSPPVLHSDVWEGPLRNHKVLRHVGVFQGQEASAWDLLFSQHIPEYKREELLRKYRNGGLCLEELTEILASLFAETMTSGSAHPRTPETHAMASLEGEEEKDADKPEGGETEEALKARKVEITTGEFRGRKVSVWDLLHSKYVPSEKRKELLHLYRTGILTIDQMGTVVTGIVNRTEEENTKKVEWISNQNQETRSLTKSPNVCFGLSVSMENILRSESVVVPVGDFQGQMVSCWDLLFSRYILEDKRQELLTKFKEKILSLEELISTLTNIITEAERHNWDQSSRPGRDALGVSEKRDDSHAEQQQLKKSLRTTMVHVTSGEFKGQKVCVLDLLFSKYVPQDQRQELLELYRGGALPIQDMVSVISTMIEDAECKKAGVKRRIPSKGGALSWTDKGAHP</sequence>
<dbReference type="RefSeq" id="XP_054841173.1">
    <property type="nucleotide sequence ID" value="XM_054985198.1"/>
</dbReference>
<proteinExistence type="inferred from homology"/>
<dbReference type="InterPro" id="IPR035915">
    <property type="entry name" value="Plakin_repeat_sf"/>
</dbReference>
<evidence type="ECO:0000256" key="2">
    <source>
        <dbReference type="ARBA" id="ARBA00009109"/>
    </source>
</evidence>
<evidence type="ECO:0000256" key="6">
    <source>
        <dbReference type="ARBA" id="ARBA00023054"/>
    </source>
</evidence>
<accession>A0AA97L3Z9</accession>
<evidence type="ECO:0000313" key="9">
    <source>
        <dbReference type="RefSeq" id="XP_054841173.1"/>
    </source>
</evidence>
<feature type="region of interest" description="Disordered" evidence="7">
    <location>
        <begin position="5864"/>
        <end position="5891"/>
    </location>
</feature>
<evidence type="ECO:0000256" key="4">
    <source>
        <dbReference type="ARBA" id="ARBA00022737"/>
    </source>
</evidence>
<dbReference type="SUPFAM" id="SSF75399">
    <property type="entry name" value="Plakin repeat"/>
    <property type="match status" value="12"/>
</dbReference>
<feature type="region of interest" description="Disordered" evidence="7">
    <location>
        <begin position="2493"/>
        <end position="2526"/>
    </location>
</feature>
<feature type="compositionally biased region" description="Basic and acidic residues" evidence="7">
    <location>
        <begin position="2692"/>
        <end position="2701"/>
    </location>
</feature>
<dbReference type="GO" id="GO:1990254">
    <property type="term" value="F:keratin filament binding"/>
    <property type="evidence" value="ECO:0007669"/>
    <property type="project" value="TreeGrafter"/>
</dbReference>
<feature type="region of interest" description="Disordered" evidence="7">
    <location>
        <begin position="2605"/>
        <end position="2624"/>
    </location>
</feature>
<keyword evidence="4" id="KW-0677">Repeat</keyword>
<feature type="compositionally biased region" description="Acidic residues" evidence="7">
    <location>
        <begin position="4342"/>
        <end position="4356"/>
    </location>
</feature>
<dbReference type="GO" id="GO:0070161">
    <property type="term" value="C:anchoring junction"/>
    <property type="evidence" value="ECO:0007669"/>
    <property type="project" value="UniProtKB-SubCell"/>
</dbReference>
<evidence type="ECO:0000256" key="5">
    <source>
        <dbReference type="ARBA" id="ARBA00022949"/>
    </source>
</evidence>
<feature type="region of interest" description="Disordered" evidence="7">
    <location>
        <begin position="4123"/>
        <end position="4156"/>
    </location>
</feature>
<feature type="region of interest" description="Disordered" evidence="7">
    <location>
        <begin position="4425"/>
        <end position="4444"/>
    </location>
</feature>
<feature type="compositionally biased region" description="Basic and acidic residues" evidence="7">
    <location>
        <begin position="2508"/>
        <end position="2526"/>
    </location>
</feature>
<feature type="compositionally biased region" description="Basic and acidic residues" evidence="7">
    <location>
        <begin position="4234"/>
        <end position="4246"/>
    </location>
</feature>
<feature type="compositionally biased region" description="Acidic residues" evidence="7">
    <location>
        <begin position="5972"/>
        <end position="5986"/>
    </location>
</feature>
<feature type="region of interest" description="Disordered" evidence="7">
    <location>
        <begin position="3419"/>
        <end position="3448"/>
    </location>
</feature>
<protein>
    <submittedName>
        <fullName evidence="9">Epiplakin</fullName>
    </submittedName>
</protein>
<dbReference type="CTD" id="83481"/>
<evidence type="ECO:0000256" key="3">
    <source>
        <dbReference type="ARBA" id="ARBA00022553"/>
    </source>
</evidence>
<feature type="compositionally biased region" description="Acidic residues" evidence="7">
    <location>
        <begin position="2712"/>
        <end position="2726"/>
    </location>
</feature>
<feature type="region of interest" description="Disordered" evidence="7">
    <location>
        <begin position="4234"/>
        <end position="4254"/>
    </location>
</feature>
<dbReference type="Gene3D" id="3.90.1290.10">
    <property type="entry name" value="Plakin repeat"/>
    <property type="match status" value="12"/>
</dbReference>
<dbReference type="InterPro" id="IPR001101">
    <property type="entry name" value="Plectin_repeat"/>
</dbReference>
<dbReference type="GO" id="GO:0045110">
    <property type="term" value="P:intermediate filament bundle assembly"/>
    <property type="evidence" value="ECO:0007669"/>
    <property type="project" value="TreeGrafter"/>
</dbReference>
<feature type="region of interest" description="Disordered" evidence="7">
    <location>
        <begin position="5951"/>
        <end position="5988"/>
    </location>
</feature>
<dbReference type="PANTHER" id="PTHR23169:SF21">
    <property type="entry name" value="EPIPLAKIN"/>
    <property type="match status" value="1"/>
</dbReference>
<keyword evidence="3" id="KW-0597">Phosphoprotein</keyword>
<dbReference type="InterPro" id="IPR043197">
    <property type="entry name" value="Plakin"/>
</dbReference>
<dbReference type="FunFam" id="3.90.1290.10:FF:000001">
    <property type="entry name" value="Plectin a"/>
    <property type="match status" value="12"/>
</dbReference>
<feature type="compositionally biased region" description="Basic and acidic residues" evidence="7">
    <location>
        <begin position="4953"/>
        <end position="4971"/>
    </location>
</feature>
<feature type="compositionally biased region" description="Basic and acidic residues" evidence="7">
    <location>
        <begin position="4138"/>
        <end position="4156"/>
    </location>
</feature>
<feature type="compositionally biased region" description="Basic and acidic residues" evidence="7">
    <location>
        <begin position="5239"/>
        <end position="5248"/>
    </location>
</feature>
<feature type="region of interest" description="Disordered" evidence="7">
    <location>
        <begin position="5239"/>
        <end position="5259"/>
    </location>
</feature>
<feature type="region of interest" description="Disordered" evidence="7">
    <location>
        <begin position="3308"/>
        <end position="3342"/>
    </location>
</feature>
<feature type="region of interest" description="Disordered" evidence="7">
    <location>
        <begin position="5753"/>
        <end position="5786"/>
    </location>
</feature>
<keyword evidence="5" id="KW-0965">Cell junction</keyword>
<feature type="compositionally biased region" description="Basic and acidic residues" evidence="7">
    <location>
        <begin position="2605"/>
        <end position="2615"/>
    </location>
</feature>
<feature type="region of interest" description="Disordered" evidence="7">
    <location>
        <begin position="6533"/>
        <end position="6556"/>
    </location>
</feature>